<feature type="region of interest" description="Disordered" evidence="1">
    <location>
        <begin position="1"/>
        <end position="57"/>
    </location>
</feature>
<name>A0AAN9C782_9TELE</name>
<reference evidence="2 3" key="1">
    <citation type="submission" date="2024-02" db="EMBL/GenBank/DDBJ databases">
        <title>Chromosome-level genome assembly of the Eurasian Minnow (Phoxinus phoxinus).</title>
        <authorList>
            <person name="Oriowo T.O."/>
            <person name="Martin S."/>
            <person name="Stange M."/>
            <person name="Chrysostomakis Y."/>
            <person name="Brown T."/>
            <person name="Winkler S."/>
            <person name="Kukowka S."/>
            <person name="Myers E.W."/>
            <person name="Bohne A."/>
        </authorList>
    </citation>
    <scope>NUCLEOTIDE SEQUENCE [LARGE SCALE GENOMIC DNA]</scope>
    <source>
        <strain evidence="2">ZFMK-TIS-60720</strain>
        <tissue evidence="2">Whole Organism</tissue>
    </source>
</reference>
<protein>
    <submittedName>
        <fullName evidence="2">Uncharacterized protein</fullName>
    </submittedName>
</protein>
<keyword evidence="3" id="KW-1185">Reference proteome</keyword>
<accession>A0AAN9C782</accession>
<dbReference type="Proteomes" id="UP001364617">
    <property type="component" value="Unassembled WGS sequence"/>
</dbReference>
<evidence type="ECO:0000256" key="1">
    <source>
        <dbReference type="SAM" id="MobiDB-lite"/>
    </source>
</evidence>
<feature type="compositionally biased region" description="Basic and acidic residues" evidence="1">
    <location>
        <begin position="1"/>
        <end position="14"/>
    </location>
</feature>
<evidence type="ECO:0000313" key="3">
    <source>
        <dbReference type="Proteomes" id="UP001364617"/>
    </source>
</evidence>
<proteinExistence type="predicted"/>
<organism evidence="2 3">
    <name type="scientific">Phoxinus phoxinus</name>
    <name type="common">Eurasian minnow</name>
    <dbReference type="NCBI Taxonomy" id="58324"/>
    <lineage>
        <taxon>Eukaryota</taxon>
        <taxon>Metazoa</taxon>
        <taxon>Chordata</taxon>
        <taxon>Craniata</taxon>
        <taxon>Vertebrata</taxon>
        <taxon>Euteleostomi</taxon>
        <taxon>Actinopterygii</taxon>
        <taxon>Neopterygii</taxon>
        <taxon>Teleostei</taxon>
        <taxon>Ostariophysi</taxon>
        <taxon>Cypriniformes</taxon>
        <taxon>Leuciscidae</taxon>
        <taxon>Phoxininae</taxon>
        <taxon>Phoxinus</taxon>
    </lineage>
</organism>
<feature type="compositionally biased region" description="Basic and acidic residues" evidence="1">
    <location>
        <begin position="201"/>
        <end position="213"/>
    </location>
</feature>
<gene>
    <name evidence="2" type="ORF">R3I93_022116</name>
</gene>
<evidence type="ECO:0000313" key="2">
    <source>
        <dbReference type="EMBL" id="KAK7123907.1"/>
    </source>
</evidence>
<dbReference type="EMBL" id="JAYKXH010000024">
    <property type="protein sequence ID" value="KAK7123907.1"/>
    <property type="molecule type" value="Genomic_DNA"/>
</dbReference>
<dbReference type="AlphaFoldDB" id="A0AAN9C782"/>
<sequence>MIIIDERKENKEEQQLPVKDTSVKLAGQEKNPDVQHGVQHQEKQVNGDGPLDSPTNDKTVRAELDWTVPMCVHLPIEILNHDQAFPFLNTTLADLGIEESAVKERVVWVDTKRTRVKGKSGKLKKEKEVTVLEVRVKAQHPGERQCQEVLYSTESHTDRSFCRSGVDILPWRHTQPAENELQPVETTLALDTVSQSKSKWQKTEEKRDLPSEE</sequence>
<feature type="region of interest" description="Disordered" evidence="1">
    <location>
        <begin position="192"/>
        <end position="213"/>
    </location>
</feature>
<comment type="caution">
    <text evidence="2">The sequence shown here is derived from an EMBL/GenBank/DDBJ whole genome shotgun (WGS) entry which is preliminary data.</text>
</comment>